<feature type="transmembrane region" description="Helical" evidence="7">
    <location>
        <begin position="57"/>
        <end position="81"/>
    </location>
</feature>
<dbReference type="OrthoDB" id="1058301at2759"/>
<feature type="transmembrane region" description="Helical" evidence="7">
    <location>
        <begin position="152"/>
        <end position="171"/>
    </location>
</feature>
<feature type="transmembrane region" description="Helical" evidence="7">
    <location>
        <begin position="93"/>
        <end position="115"/>
    </location>
</feature>
<feature type="transmembrane region" description="Helical" evidence="7">
    <location>
        <begin position="204"/>
        <end position="224"/>
    </location>
</feature>
<evidence type="ECO:0000256" key="7">
    <source>
        <dbReference type="SAM" id="Phobius"/>
    </source>
</evidence>
<dbReference type="GO" id="GO:0006629">
    <property type="term" value="P:lipid metabolic process"/>
    <property type="evidence" value="ECO:0007669"/>
    <property type="project" value="InterPro"/>
</dbReference>
<dbReference type="AlphaFoldDB" id="A0A9K3D1F4"/>
<feature type="transmembrane region" description="Helical" evidence="7">
    <location>
        <begin position="127"/>
        <end position="146"/>
    </location>
</feature>
<dbReference type="InterPro" id="IPR030395">
    <property type="entry name" value="GP_PDE_dom"/>
</dbReference>
<keyword evidence="3" id="KW-0378">Hydrolase</keyword>
<dbReference type="Proteomes" id="UP000265618">
    <property type="component" value="Unassembled WGS sequence"/>
</dbReference>
<comment type="subcellular location">
    <subcellularLocation>
        <location evidence="1">Membrane</location>
        <topology evidence="1">Multi-pass membrane protein</topology>
    </subcellularLocation>
</comment>
<dbReference type="GO" id="GO:0008081">
    <property type="term" value="F:phosphoric diester hydrolase activity"/>
    <property type="evidence" value="ECO:0007669"/>
    <property type="project" value="InterPro"/>
</dbReference>
<keyword evidence="10" id="KW-1185">Reference proteome</keyword>
<protein>
    <submittedName>
        <fullName evidence="9">Glycerophosphoryl diester phosphodiesterase</fullName>
    </submittedName>
</protein>
<sequence>MSETKSDGQYAPVRRPTFWGMIFCVLSMGGGVLVLYMMQGVFGLGDSFVRTILHNKWVSATMIANGLWAGALMYMSIVLALSACMVVPSHRVYTHYSFVRLVLGLFDIACCVVLITIQPLIRPGMRWLLVSLFTLSLPLTPCLVLLSFNSWWLFPSMLVFVSLVLAPFLLSRHLRHWAFTRSVPYGKEGLPGGEQRFTLGLLSFYVLLSLAIFLISSLSAPLYLGKGGSVQIPVFAHGCAGAYGAENTLEGIQHSYKRGARAVEIDVRMNEYGDMYLMHDSTLTRTTDVKDVYPDRASDPSDSFTIEEMAQLDAGSYYAVSDPFGAIEAGIDTQSYGAVYAA</sequence>
<feature type="transmembrane region" description="Helical" evidence="7">
    <location>
        <begin position="18"/>
        <end position="36"/>
    </location>
</feature>
<evidence type="ECO:0000256" key="2">
    <source>
        <dbReference type="ARBA" id="ARBA00022692"/>
    </source>
</evidence>
<proteinExistence type="predicted"/>
<evidence type="ECO:0000313" key="10">
    <source>
        <dbReference type="Proteomes" id="UP000265618"/>
    </source>
</evidence>
<evidence type="ECO:0000256" key="5">
    <source>
        <dbReference type="ARBA" id="ARBA00023136"/>
    </source>
</evidence>
<keyword evidence="5 7" id="KW-0472">Membrane</keyword>
<comment type="caution">
    <text evidence="9">The sequence shown here is derived from an EMBL/GenBank/DDBJ whole genome shotgun (WGS) entry which is preliminary data.</text>
</comment>
<accession>A0A9K3D1F4</accession>
<evidence type="ECO:0000256" key="1">
    <source>
        <dbReference type="ARBA" id="ARBA00004141"/>
    </source>
</evidence>
<keyword evidence="6" id="KW-0325">Glycoprotein</keyword>
<organism evidence="9 10">
    <name type="scientific">Kipferlia bialata</name>
    <dbReference type="NCBI Taxonomy" id="797122"/>
    <lineage>
        <taxon>Eukaryota</taxon>
        <taxon>Metamonada</taxon>
        <taxon>Carpediemonas-like organisms</taxon>
        <taxon>Kipferlia</taxon>
    </lineage>
</organism>
<dbReference type="Pfam" id="PF03009">
    <property type="entry name" value="GDPD"/>
    <property type="match status" value="1"/>
</dbReference>
<evidence type="ECO:0000256" key="4">
    <source>
        <dbReference type="ARBA" id="ARBA00022989"/>
    </source>
</evidence>
<evidence type="ECO:0000256" key="6">
    <source>
        <dbReference type="ARBA" id="ARBA00023180"/>
    </source>
</evidence>
<name>A0A9K3D1F4_9EUKA</name>
<evidence type="ECO:0000313" key="9">
    <source>
        <dbReference type="EMBL" id="GIQ86510.1"/>
    </source>
</evidence>
<evidence type="ECO:0000259" key="8">
    <source>
        <dbReference type="PROSITE" id="PS51704"/>
    </source>
</evidence>
<dbReference type="PROSITE" id="PS51704">
    <property type="entry name" value="GP_PDE"/>
    <property type="match status" value="1"/>
</dbReference>
<dbReference type="PROSITE" id="PS50007">
    <property type="entry name" value="PIPLC_X_DOMAIN"/>
    <property type="match status" value="1"/>
</dbReference>
<dbReference type="Gene3D" id="3.20.20.190">
    <property type="entry name" value="Phosphatidylinositol (PI) phosphodiesterase"/>
    <property type="match status" value="1"/>
</dbReference>
<reference evidence="9 10" key="1">
    <citation type="journal article" date="2018" name="PLoS ONE">
        <title>The draft genome of Kipferlia bialata reveals reductive genome evolution in fornicate parasites.</title>
        <authorList>
            <person name="Tanifuji G."/>
            <person name="Takabayashi S."/>
            <person name="Kume K."/>
            <person name="Takagi M."/>
            <person name="Nakayama T."/>
            <person name="Kamikawa R."/>
            <person name="Inagaki Y."/>
            <person name="Hashimoto T."/>
        </authorList>
    </citation>
    <scope>NUCLEOTIDE SEQUENCE [LARGE SCALE GENOMIC DNA]</scope>
    <source>
        <strain evidence="9">NY0173</strain>
    </source>
</reference>
<feature type="domain" description="GP-PDE" evidence="8">
    <location>
        <begin position="232"/>
        <end position="342"/>
    </location>
</feature>
<keyword evidence="4 7" id="KW-1133">Transmembrane helix</keyword>
<dbReference type="InterPro" id="IPR017946">
    <property type="entry name" value="PLC-like_Pdiesterase_TIM-brl"/>
</dbReference>
<keyword evidence="2 7" id="KW-0812">Transmembrane</keyword>
<gene>
    <name evidence="9" type="ORF">KIPB_008381</name>
</gene>
<dbReference type="GO" id="GO:0016020">
    <property type="term" value="C:membrane"/>
    <property type="evidence" value="ECO:0007669"/>
    <property type="project" value="UniProtKB-SubCell"/>
</dbReference>
<dbReference type="PANTHER" id="PTHR23344:SF50">
    <property type="entry name" value="GP-PDE DOMAIN-CONTAINING PROTEIN"/>
    <property type="match status" value="1"/>
</dbReference>
<dbReference type="EMBL" id="BDIP01002580">
    <property type="protein sequence ID" value="GIQ86510.1"/>
    <property type="molecule type" value="Genomic_DNA"/>
</dbReference>
<dbReference type="PANTHER" id="PTHR23344">
    <property type="entry name" value="GLYCEROPHOSPHORYL DIESTER PHOSPHODIESTERASE"/>
    <property type="match status" value="1"/>
</dbReference>
<evidence type="ECO:0000256" key="3">
    <source>
        <dbReference type="ARBA" id="ARBA00022801"/>
    </source>
</evidence>
<dbReference type="SUPFAM" id="SSF51695">
    <property type="entry name" value="PLC-like phosphodiesterases"/>
    <property type="match status" value="1"/>
</dbReference>